<dbReference type="EMBL" id="JASAOG010000242">
    <property type="protein sequence ID" value="KAK0042394.1"/>
    <property type="molecule type" value="Genomic_DNA"/>
</dbReference>
<sequence>IALALALVYILEGLFDPCLGTEVFVSGFRTEVFVSGFRTEVFVSGFKIPDFYVHSWCYIVSFGATFNLDASS</sequence>
<protein>
    <submittedName>
        <fullName evidence="2">Uncharacterized protein</fullName>
    </submittedName>
</protein>
<keyword evidence="1" id="KW-0732">Signal</keyword>
<comment type="caution">
    <text evidence="2">The sequence shown here is derived from an EMBL/GenBank/DDBJ whole genome shotgun (WGS) entry which is preliminary data.</text>
</comment>
<dbReference type="Proteomes" id="UP001233172">
    <property type="component" value="Unassembled WGS sequence"/>
</dbReference>
<reference evidence="2" key="2">
    <citation type="submission" date="2023-04" db="EMBL/GenBank/DDBJ databases">
        <authorList>
            <person name="Bu L."/>
            <person name="Lu L."/>
            <person name="Laidemitt M.R."/>
            <person name="Zhang S.M."/>
            <person name="Mutuku M."/>
            <person name="Mkoji G."/>
            <person name="Steinauer M."/>
            <person name="Loker E.S."/>
        </authorList>
    </citation>
    <scope>NUCLEOTIDE SEQUENCE</scope>
    <source>
        <strain evidence="2">KasaAsao</strain>
        <tissue evidence="2">Whole Snail</tissue>
    </source>
</reference>
<evidence type="ECO:0000313" key="3">
    <source>
        <dbReference type="Proteomes" id="UP001233172"/>
    </source>
</evidence>
<proteinExistence type="predicted"/>
<evidence type="ECO:0000256" key="1">
    <source>
        <dbReference type="SAM" id="SignalP"/>
    </source>
</evidence>
<feature type="non-terminal residue" evidence="2">
    <location>
        <position position="72"/>
    </location>
</feature>
<dbReference type="AlphaFoldDB" id="A0AAD8EXJ3"/>
<feature type="chain" id="PRO_5041935021" evidence="1">
    <location>
        <begin position="21"/>
        <end position="72"/>
    </location>
</feature>
<feature type="signal peptide" evidence="1">
    <location>
        <begin position="1"/>
        <end position="20"/>
    </location>
</feature>
<gene>
    <name evidence="2" type="ORF">Bpfe_028198</name>
</gene>
<organism evidence="2 3">
    <name type="scientific">Biomphalaria pfeifferi</name>
    <name type="common">Bloodfluke planorb</name>
    <name type="synonym">Freshwater snail</name>
    <dbReference type="NCBI Taxonomy" id="112525"/>
    <lineage>
        <taxon>Eukaryota</taxon>
        <taxon>Metazoa</taxon>
        <taxon>Spiralia</taxon>
        <taxon>Lophotrochozoa</taxon>
        <taxon>Mollusca</taxon>
        <taxon>Gastropoda</taxon>
        <taxon>Heterobranchia</taxon>
        <taxon>Euthyneura</taxon>
        <taxon>Panpulmonata</taxon>
        <taxon>Hygrophila</taxon>
        <taxon>Lymnaeoidea</taxon>
        <taxon>Planorbidae</taxon>
        <taxon>Biomphalaria</taxon>
    </lineage>
</organism>
<keyword evidence="3" id="KW-1185">Reference proteome</keyword>
<accession>A0AAD8EXJ3</accession>
<name>A0AAD8EXJ3_BIOPF</name>
<reference evidence="2" key="1">
    <citation type="journal article" date="2023" name="PLoS Negl. Trop. Dis.">
        <title>A genome sequence for Biomphalaria pfeifferi, the major vector snail for the human-infecting parasite Schistosoma mansoni.</title>
        <authorList>
            <person name="Bu L."/>
            <person name="Lu L."/>
            <person name="Laidemitt M.R."/>
            <person name="Zhang S.M."/>
            <person name="Mutuku M."/>
            <person name="Mkoji G."/>
            <person name="Steinauer M."/>
            <person name="Loker E.S."/>
        </authorList>
    </citation>
    <scope>NUCLEOTIDE SEQUENCE</scope>
    <source>
        <strain evidence="2">KasaAsao</strain>
    </source>
</reference>
<evidence type="ECO:0000313" key="2">
    <source>
        <dbReference type="EMBL" id="KAK0042394.1"/>
    </source>
</evidence>